<dbReference type="EMBL" id="CVLB01000001">
    <property type="protein sequence ID" value="CRF31713.1"/>
    <property type="molecule type" value="Genomic_DNA"/>
</dbReference>
<feature type="chain" id="PRO_5005194637" evidence="1">
    <location>
        <begin position="21"/>
        <end position="276"/>
    </location>
</feature>
<dbReference type="Proteomes" id="UP000043763">
    <property type="component" value="Unassembled WGS sequence"/>
</dbReference>
<dbReference type="InterPro" id="IPR011990">
    <property type="entry name" value="TPR-like_helical_dom_sf"/>
</dbReference>
<accession>A0A0G4K3U8</accession>
<dbReference type="SUPFAM" id="SSF81901">
    <property type="entry name" value="HCP-like"/>
    <property type="match status" value="1"/>
</dbReference>
<sequence length="276" mass="32152">MKRIFFIFSILVLTCLSIYAQGQSLNTPNRTADTVRTVEINTNAYGSLFSGKLEPAWVYIGEAKRAIHRGDIPYALYIMNKTLMYYPDNADAHYFLGLIYEKEAGNPAEQGGAASYRLAIEEYKKAINLSTNLTIPAYKLDAYFSLLYIYEKLIDENNYAAMEKEIITMAENTYKNYEKGRIYFKLAEHYGNRNRGTSAVDYYRQAYINGYRQKLSLFRMSLIYRRMRNYVQEKETLMLAIKYDFDNVEPSNFDVQKAIVQRLEALKNVRIPKKLN</sequence>
<dbReference type="Gene3D" id="1.25.40.10">
    <property type="entry name" value="Tetratricopeptide repeat domain"/>
    <property type="match status" value="1"/>
</dbReference>
<name>A0A0G4K3U8_9SPIR</name>
<dbReference type="RefSeq" id="WP_048593468.1">
    <property type="nucleotide sequence ID" value="NZ_CVLB01000001.1"/>
</dbReference>
<gene>
    <name evidence="2" type="ORF">BRSU_0322</name>
</gene>
<proteinExistence type="predicted"/>
<evidence type="ECO:0000313" key="3">
    <source>
        <dbReference type="Proteomes" id="UP000043763"/>
    </source>
</evidence>
<dbReference type="OrthoDB" id="306136at2"/>
<protein>
    <submittedName>
        <fullName evidence="2">Uncharacterized protein</fullName>
    </submittedName>
</protein>
<keyword evidence="1" id="KW-0732">Signal</keyword>
<reference evidence="3" key="1">
    <citation type="submission" date="2015-04" db="EMBL/GenBank/DDBJ databases">
        <authorList>
            <person name="Mushtaq Mamoona"/>
        </authorList>
    </citation>
    <scope>NUCLEOTIDE SEQUENCE [LARGE SCALE GENOMIC DNA]</scope>
    <source>
        <strain evidence="3">AN4859/03</strain>
    </source>
</reference>
<organism evidence="2 3">
    <name type="scientific">Brachyspira suanatina</name>
    <dbReference type="NCBI Taxonomy" id="381802"/>
    <lineage>
        <taxon>Bacteria</taxon>
        <taxon>Pseudomonadati</taxon>
        <taxon>Spirochaetota</taxon>
        <taxon>Spirochaetia</taxon>
        <taxon>Brachyspirales</taxon>
        <taxon>Brachyspiraceae</taxon>
        <taxon>Brachyspira</taxon>
    </lineage>
</organism>
<evidence type="ECO:0000313" key="2">
    <source>
        <dbReference type="EMBL" id="CRF31713.1"/>
    </source>
</evidence>
<keyword evidence="3" id="KW-1185">Reference proteome</keyword>
<feature type="signal peptide" evidence="1">
    <location>
        <begin position="1"/>
        <end position="20"/>
    </location>
</feature>
<evidence type="ECO:0000256" key="1">
    <source>
        <dbReference type="SAM" id="SignalP"/>
    </source>
</evidence>
<dbReference type="AlphaFoldDB" id="A0A0G4K3U8"/>